<evidence type="ECO:0000259" key="2">
    <source>
        <dbReference type="Pfam" id="PF08669"/>
    </source>
</evidence>
<dbReference type="SUPFAM" id="SSF101790">
    <property type="entry name" value="Aminomethyltransferase beta-barrel domain"/>
    <property type="match status" value="1"/>
</dbReference>
<dbReference type="GO" id="GO:0005739">
    <property type="term" value="C:mitochondrion"/>
    <property type="evidence" value="ECO:0007669"/>
    <property type="project" value="TreeGrafter"/>
</dbReference>
<dbReference type="InterPro" id="IPR013977">
    <property type="entry name" value="GcvT_C"/>
</dbReference>
<sequence>WGKCMSAGKEYGITPYGTEAMHLLRAEKGFIIVGQETDGTVTPVDLQMDWIVSKKKYDFIGKRSLYRSDTIREDRKQYVGLLTKDPKEILEEGAQIVAEVKNKPPMDMIGHVTSSYYSPNLNKSIALAVVKNGKKLKGKKLYVPMSKKTIEVTVSDTIFLDKEGKRLNA</sequence>
<proteinExistence type="predicted"/>
<organism evidence="3">
    <name type="scientific">marine metagenome</name>
    <dbReference type="NCBI Taxonomy" id="408172"/>
    <lineage>
        <taxon>unclassified sequences</taxon>
        <taxon>metagenomes</taxon>
        <taxon>ecological metagenomes</taxon>
    </lineage>
</organism>
<dbReference type="InterPro" id="IPR029043">
    <property type="entry name" value="GcvT/YgfZ_C"/>
</dbReference>
<name>A0A383BX54_9ZZZZ</name>
<accession>A0A383BX54</accession>
<reference evidence="3" key="1">
    <citation type="submission" date="2018-05" db="EMBL/GenBank/DDBJ databases">
        <authorList>
            <person name="Lanie J.A."/>
            <person name="Ng W.-L."/>
            <person name="Kazmierczak K.M."/>
            <person name="Andrzejewski T.M."/>
            <person name="Davidsen T.M."/>
            <person name="Wayne K.J."/>
            <person name="Tettelin H."/>
            <person name="Glass J.I."/>
            <person name="Rusch D."/>
            <person name="Podicherti R."/>
            <person name="Tsui H.-C.T."/>
            <person name="Winkler M.E."/>
        </authorList>
    </citation>
    <scope>NUCLEOTIDE SEQUENCE</scope>
</reference>
<dbReference type="EMBL" id="UINC01203985">
    <property type="protein sequence ID" value="SVE24494.1"/>
    <property type="molecule type" value="Genomic_DNA"/>
</dbReference>
<evidence type="ECO:0000313" key="3">
    <source>
        <dbReference type="EMBL" id="SVE24494.1"/>
    </source>
</evidence>
<evidence type="ECO:0000259" key="1">
    <source>
        <dbReference type="Pfam" id="PF01571"/>
    </source>
</evidence>
<evidence type="ECO:0008006" key="4">
    <source>
        <dbReference type="Google" id="ProtNLM"/>
    </source>
</evidence>
<gene>
    <name evidence="3" type="ORF">METZ01_LOCUS477348</name>
</gene>
<dbReference type="AlphaFoldDB" id="A0A383BX54"/>
<dbReference type="Pfam" id="PF01571">
    <property type="entry name" value="GCV_T"/>
    <property type="match status" value="1"/>
</dbReference>
<feature type="non-terminal residue" evidence="3">
    <location>
        <position position="1"/>
    </location>
</feature>
<dbReference type="SUPFAM" id="SSF103025">
    <property type="entry name" value="Folate-binding domain"/>
    <property type="match status" value="1"/>
</dbReference>
<dbReference type="Pfam" id="PF08669">
    <property type="entry name" value="GCV_T_C"/>
    <property type="match status" value="1"/>
</dbReference>
<dbReference type="InterPro" id="IPR027266">
    <property type="entry name" value="TrmE/GcvT-like"/>
</dbReference>
<dbReference type="PANTHER" id="PTHR43757">
    <property type="entry name" value="AMINOMETHYLTRANSFERASE"/>
    <property type="match status" value="1"/>
</dbReference>
<feature type="domain" description="GCVT N-terminal" evidence="1">
    <location>
        <begin position="1"/>
        <end position="56"/>
    </location>
</feature>
<dbReference type="PANTHER" id="PTHR43757:SF2">
    <property type="entry name" value="AMINOMETHYLTRANSFERASE, MITOCHONDRIAL"/>
    <property type="match status" value="1"/>
</dbReference>
<dbReference type="InterPro" id="IPR028896">
    <property type="entry name" value="GcvT/YgfZ/DmdA"/>
</dbReference>
<dbReference type="Gene3D" id="3.30.1360.120">
    <property type="entry name" value="Probable tRNA modification gtpase trme, domain 1"/>
    <property type="match status" value="1"/>
</dbReference>
<protein>
    <recommendedName>
        <fullName evidence="4">Glycine cleavage T-protein C-terminal barrel domain-containing protein</fullName>
    </recommendedName>
</protein>
<dbReference type="InterPro" id="IPR006222">
    <property type="entry name" value="GCVT_N"/>
</dbReference>
<feature type="domain" description="Aminomethyltransferase C-terminal" evidence="2">
    <location>
        <begin position="76"/>
        <end position="161"/>
    </location>
</feature>